<dbReference type="PROSITE" id="PS00028">
    <property type="entry name" value="ZINC_FINGER_C2H2_1"/>
    <property type="match status" value="1"/>
</dbReference>
<dbReference type="GO" id="GO:0008270">
    <property type="term" value="F:zinc ion binding"/>
    <property type="evidence" value="ECO:0007669"/>
    <property type="project" value="UniProtKB-KW"/>
</dbReference>
<dbReference type="Proteomes" id="UP000184073">
    <property type="component" value="Unassembled WGS sequence"/>
</dbReference>
<evidence type="ECO:0000256" key="2">
    <source>
        <dbReference type="SAM" id="MobiDB-lite"/>
    </source>
</evidence>
<evidence type="ECO:0000313" key="5">
    <source>
        <dbReference type="Proteomes" id="UP000184073"/>
    </source>
</evidence>
<dbReference type="InterPro" id="IPR013087">
    <property type="entry name" value="Znf_C2H2_type"/>
</dbReference>
<keyword evidence="1" id="KW-0863">Zinc-finger</keyword>
<sequence>MAHAMHPSGTAELRERELLLGVEELGYNYYQPPYVPYCDDGSEFWMNGGINRYGDQLELVDPRYEYLDFSTQLNGVNRSATEMLSGTDFQNNDYPEPTVGGYCSTDVNLGAIPSTGVADGASISFNPDDYEGGWVPERLSSYSPQSAVQAAPPEEALARPARFVPIKPAPAKPSRAPVSKARPRPPNRSWVCQFCEQAFPHSSSRGRHEREVHGGPPRVPGRRRQ</sequence>
<keyword evidence="1" id="KW-0862">Zinc</keyword>
<feature type="region of interest" description="Disordered" evidence="2">
    <location>
        <begin position="200"/>
        <end position="225"/>
    </location>
</feature>
<feature type="domain" description="C2H2-type" evidence="3">
    <location>
        <begin position="190"/>
        <end position="218"/>
    </location>
</feature>
<name>A0A1L9P2R1_ASPVE</name>
<dbReference type="PROSITE" id="PS50157">
    <property type="entry name" value="ZINC_FINGER_C2H2_2"/>
    <property type="match status" value="1"/>
</dbReference>
<protein>
    <recommendedName>
        <fullName evidence="3">C2H2-type domain-containing protein</fullName>
    </recommendedName>
</protein>
<accession>A0A1L9P2R1</accession>
<organism evidence="4 5">
    <name type="scientific">Aspergillus versicolor CBS 583.65</name>
    <dbReference type="NCBI Taxonomy" id="1036611"/>
    <lineage>
        <taxon>Eukaryota</taxon>
        <taxon>Fungi</taxon>
        <taxon>Dikarya</taxon>
        <taxon>Ascomycota</taxon>
        <taxon>Pezizomycotina</taxon>
        <taxon>Eurotiomycetes</taxon>
        <taxon>Eurotiomycetidae</taxon>
        <taxon>Eurotiales</taxon>
        <taxon>Aspergillaceae</taxon>
        <taxon>Aspergillus</taxon>
        <taxon>Aspergillus subgen. Nidulantes</taxon>
    </lineage>
</organism>
<evidence type="ECO:0000259" key="3">
    <source>
        <dbReference type="PROSITE" id="PS50157"/>
    </source>
</evidence>
<dbReference type="EMBL" id="KV878125">
    <property type="protein sequence ID" value="OJI95815.1"/>
    <property type="molecule type" value="Genomic_DNA"/>
</dbReference>
<reference evidence="5" key="1">
    <citation type="journal article" date="2017" name="Genome Biol.">
        <title>Comparative genomics reveals high biological diversity and specific adaptations in the industrially and medically important fungal genus Aspergillus.</title>
        <authorList>
            <person name="de Vries R.P."/>
            <person name="Riley R."/>
            <person name="Wiebenga A."/>
            <person name="Aguilar-Osorio G."/>
            <person name="Amillis S."/>
            <person name="Uchima C.A."/>
            <person name="Anderluh G."/>
            <person name="Asadollahi M."/>
            <person name="Askin M."/>
            <person name="Barry K."/>
            <person name="Battaglia E."/>
            <person name="Bayram O."/>
            <person name="Benocci T."/>
            <person name="Braus-Stromeyer S.A."/>
            <person name="Caldana C."/>
            <person name="Canovas D."/>
            <person name="Cerqueira G.C."/>
            <person name="Chen F."/>
            <person name="Chen W."/>
            <person name="Choi C."/>
            <person name="Clum A."/>
            <person name="Dos Santos R.A."/>
            <person name="Damasio A.R."/>
            <person name="Diallinas G."/>
            <person name="Emri T."/>
            <person name="Fekete E."/>
            <person name="Flipphi M."/>
            <person name="Freyberg S."/>
            <person name="Gallo A."/>
            <person name="Gournas C."/>
            <person name="Habgood R."/>
            <person name="Hainaut M."/>
            <person name="Harispe M.L."/>
            <person name="Henrissat B."/>
            <person name="Hilden K.S."/>
            <person name="Hope R."/>
            <person name="Hossain A."/>
            <person name="Karabika E."/>
            <person name="Karaffa L."/>
            <person name="Karanyi Z."/>
            <person name="Krasevec N."/>
            <person name="Kuo A."/>
            <person name="Kusch H."/>
            <person name="LaButti K."/>
            <person name="Lagendijk E.L."/>
            <person name="Lapidus A."/>
            <person name="Levasseur A."/>
            <person name="Lindquist E."/>
            <person name="Lipzen A."/>
            <person name="Logrieco A.F."/>
            <person name="MacCabe A."/>
            <person name="Maekelae M.R."/>
            <person name="Malavazi I."/>
            <person name="Melin P."/>
            <person name="Meyer V."/>
            <person name="Mielnichuk N."/>
            <person name="Miskei M."/>
            <person name="Molnar A.P."/>
            <person name="Mule G."/>
            <person name="Ngan C.Y."/>
            <person name="Orejas M."/>
            <person name="Orosz E."/>
            <person name="Ouedraogo J.P."/>
            <person name="Overkamp K.M."/>
            <person name="Park H.-S."/>
            <person name="Perrone G."/>
            <person name="Piumi F."/>
            <person name="Punt P.J."/>
            <person name="Ram A.F."/>
            <person name="Ramon A."/>
            <person name="Rauscher S."/>
            <person name="Record E."/>
            <person name="Riano-Pachon D.M."/>
            <person name="Robert V."/>
            <person name="Roehrig J."/>
            <person name="Ruller R."/>
            <person name="Salamov A."/>
            <person name="Salih N.S."/>
            <person name="Samson R.A."/>
            <person name="Sandor E."/>
            <person name="Sanguinetti M."/>
            <person name="Schuetze T."/>
            <person name="Sepcic K."/>
            <person name="Shelest E."/>
            <person name="Sherlock G."/>
            <person name="Sophianopoulou V."/>
            <person name="Squina F.M."/>
            <person name="Sun H."/>
            <person name="Susca A."/>
            <person name="Todd R.B."/>
            <person name="Tsang A."/>
            <person name="Unkles S.E."/>
            <person name="van de Wiele N."/>
            <person name="van Rossen-Uffink D."/>
            <person name="Oliveira J.V."/>
            <person name="Vesth T.C."/>
            <person name="Visser J."/>
            <person name="Yu J.-H."/>
            <person name="Zhou M."/>
            <person name="Andersen M.R."/>
            <person name="Archer D.B."/>
            <person name="Baker S.E."/>
            <person name="Benoit I."/>
            <person name="Brakhage A.A."/>
            <person name="Braus G.H."/>
            <person name="Fischer R."/>
            <person name="Frisvad J.C."/>
            <person name="Goldman G.H."/>
            <person name="Houbraken J."/>
            <person name="Oakley B."/>
            <person name="Pocsi I."/>
            <person name="Scazzocchio C."/>
            <person name="Seiboth B."/>
            <person name="vanKuyk P.A."/>
            <person name="Wortman J."/>
            <person name="Dyer P.S."/>
            <person name="Grigoriev I.V."/>
        </authorList>
    </citation>
    <scope>NUCLEOTIDE SEQUENCE [LARGE SCALE GENOMIC DNA]</scope>
    <source>
        <strain evidence="5">CBS 583.65</strain>
    </source>
</reference>
<evidence type="ECO:0000313" key="4">
    <source>
        <dbReference type="EMBL" id="OJI95815.1"/>
    </source>
</evidence>
<proteinExistence type="predicted"/>
<dbReference type="VEuPathDB" id="FungiDB:ASPVEDRAFT_66799"/>
<gene>
    <name evidence="4" type="ORF">ASPVEDRAFT_66799</name>
</gene>
<feature type="region of interest" description="Disordered" evidence="2">
    <location>
        <begin position="163"/>
        <end position="187"/>
    </location>
</feature>
<keyword evidence="5" id="KW-1185">Reference proteome</keyword>
<dbReference type="AlphaFoldDB" id="A0A1L9P2R1"/>
<evidence type="ECO:0000256" key="1">
    <source>
        <dbReference type="PROSITE-ProRule" id="PRU00042"/>
    </source>
</evidence>
<dbReference type="RefSeq" id="XP_040661578.1">
    <property type="nucleotide sequence ID" value="XM_040815909.1"/>
</dbReference>
<dbReference type="GeneID" id="63731420"/>
<keyword evidence="1" id="KW-0479">Metal-binding</keyword>